<name>A0A2W5TBA6_9BACT</name>
<reference evidence="1 2" key="1">
    <citation type="submission" date="2017-08" db="EMBL/GenBank/DDBJ databases">
        <title>Infants hospitalized years apart are colonized by the same room-sourced microbial strains.</title>
        <authorList>
            <person name="Brooks B."/>
            <person name="Olm M.R."/>
            <person name="Firek B.A."/>
            <person name="Baker R."/>
            <person name="Thomas B.C."/>
            <person name="Morowitz M.J."/>
            <person name="Banfield J.F."/>
        </authorList>
    </citation>
    <scope>NUCLEOTIDE SEQUENCE [LARGE SCALE GENOMIC DNA]</scope>
    <source>
        <strain evidence="1">S2_003_000_R2_14</strain>
    </source>
</reference>
<proteinExistence type="predicted"/>
<accession>A0A2W5TBA6</accession>
<dbReference type="AlphaFoldDB" id="A0A2W5TBA6"/>
<evidence type="ECO:0000313" key="2">
    <source>
        <dbReference type="Proteomes" id="UP000249061"/>
    </source>
</evidence>
<protein>
    <submittedName>
        <fullName evidence="1">Uncharacterized protein</fullName>
    </submittedName>
</protein>
<dbReference type="Proteomes" id="UP000249061">
    <property type="component" value="Unassembled WGS sequence"/>
</dbReference>
<dbReference type="EMBL" id="QFQP01000011">
    <property type="protein sequence ID" value="PZR12770.1"/>
    <property type="molecule type" value="Genomic_DNA"/>
</dbReference>
<evidence type="ECO:0000313" key="1">
    <source>
        <dbReference type="EMBL" id="PZR12770.1"/>
    </source>
</evidence>
<gene>
    <name evidence="1" type="ORF">DI536_14475</name>
</gene>
<sequence>MSIEQTDEIRKFWSWFASVSGELARNFQNRQLLDLLDAQLRRLGPVRWEFGDGTFAISPDGDASLLPSTQRIVALAPQLEGWEFLAARSAKEAPPTFTFNIDGKKQVVDPSSWRYVLTRVGKQSFDIQLEQVGLPELSEEDRHAAAVAVLDALLGEEKRLAFIRSIEPMSTLSGNRASVLSKLSAHLDSLCRPVALA</sequence>
<organism evidence="1 2">
    <name type="scientific">Archangium gephyra</name>
    <dbReference type="NCBI Taxonomy" id="48"/>
    <lineage>
        <taxon>Bacteria</taxon>
        <taxon>Pseudomonadati</taxon>
        <taxon>Myxococcota</taxon>
        <taxon>Myxococcia</taxon>
        <taxon>Myxococcales</taxon>
        <taxon>Cystobacterineae</taxon>
        <taxon>Archangiaceae</taxon>
        <taxon>Archangium</taxon>
    </lineage>
</organism>
<comment type="caution">
    <text evidence="1">The sequence shown here is derived from an EMBL/GenBank/DDBJ whole genome shotgun (WGS) entry which is preliminary data.</text>
</comment>